<reference evidence="1 2" key="1">
    <citation type="submission" date="2019-06" db="EMBL/GenBank/DDBJ databases">
        <title>Whole genome shotgun sequence of Vibrio inusitatus NBRC 102082.</title>
        <authorList>
            <person name="Hosoyama A."/>
            <person name="Uohara A."/>
            <person name="Ohji S."/>
            <person name="Ichikawa N."/>
        </authorList>
    </citation>
    <scope>NUCLEOTIDE SEQUENCE [LARGE SCALE GENOMIC DNA]</scope>
    <source>
        <strain evidence="1 2">NBRC 102082</strain>
    </source>
</reference>
<dbReference type="AlphaFoldDB" id="A0A4Y3HXQ5"/>
<protein>
    <recommendedName>
        <fullName evidence="3">L-2-amino-thiazoline-4-carboxylic acid hydrolase</fullName>
    </recommendedName>
</protein>
<proteinExistence type="predicted"/>
<accession>A0A4Y3HXQ5</accession>
<evidence type="ECO:0008006" key="3">
    <source>
        <dbReference type="Google" id="ProtNLM"/>
    </source>
</evidence>
<dbReference type="Proteomes" id="UP000318717">
    <property type="component" value="Unassembled WGS sequence"/>
</dbReference>
<evidence type="ECO:0000313" key="1">
    <source>
        <dbReference type="EMBL" id="GEA51482.1"/>
    </source>
</evidence>
<organism evidence="1 2">
    <name type="scientific">Vibrio inusitatus NBRC 102082</name>
    <dbReference type="NCBI Taxonomy" id="1219070"/>
    <lineage>
        <taxon>Bacteria</taxon>
        <taxon>Pseudomonadati</taxon>
        <taxon>Pseudomonadota</taxon>
        <taxon>Gammaproteobacteria</taxon>
        <taxon>Vibrionales</taxon>
        <taxon>Vibrionaceae</taxon>
        <taxon>Vibrio</taxon>
    </lineage>
</organism>
<sequence>MRAKLFSHLMHQTVKLSEKAPFLLPLIKQGNKVIVRLAYNGYKKDGVKSFEKFWIPAFYQYGQVRAQHIAKKMNIDVNSAASIGTYHDYEDPIFGVVGHWEQDNEGNPVRVETECVVCDELNKVSKGAGCPDFCRHVVNAMEMGTGKAMNDTYIVEIGSLLSDGDDTCRFTHKVL</sequence>
<dbReference type="EMBL" id="BJLF01000010">
    <property type="protein sequence ID" value="GEA51482.1"/>
    <property type="molecule type" value="Genomic_DNA"/>
</dbReference>
<dbReference type="RefSeq" id="WP_141345870.1">
    <property type="nucleotide sequence ID" value="NZ_BJLF01000010.1"/>
</dbReference>
<name>A0A4Y3HXQ5_9VIBR</name>
<keyword evidence="2" id="KW-1185">Reference proteome</keyword>
<evidence type="ECO:0000313" key="2">
    <source>
        <dbReference type="Proteomes" id="UP000318717"/>
    </source>
</evidence>
<gene>
    <name evidence="1" type="ORF">VIN01S_22860</name>
</gene>
<comment type="caution">
    <text evidence="1">The sequence shown here is derived from an EMBL/GenBank/DDBJ whole genome shotgun (WGS) entry which is preliminary data.</text>
</comment>
<dbReference type="OrthoDB" id="5875460at2"/>